<accession>A0A0D8L9N2</accession>
<evidence type="ECO:0000256" key="2">
    <source>
        <dbReference type="ARBA" id="ARBA00008064"/>
    </source>
</evidence>
<dbReference type="InterPro" id="IPR018030">
    <property type="entry name" value="Fimbrial_membr_usher_CS"/>
</dbReference>
<keyword evidence="7" id="KW-0732">Signal</keyword>
<comment type="similarity">
    <text evidence="2 10">Belongs to the fimbrial export usher family.</text>
</comment>
<dbReference type="Gene3D" id="2.60.40.2070">
    <property type="match status" value="1"/>
</dbReference>
<evidence type="ECO:0000256" key="6">
    <source>
        <dbReference type="ARBA" id="ARBA00022692"/>
    </source>
</evidence>
<dbReference type="Gene3D" id="2.60.40.3110">
    <property type="match status" value="1"/>
</dbReference>
<evidence type="ECO:0000256" key="8">
    <source>
        <dbReference type="ARBA" id="ARBA00023136"/>
    </source>
</evidence>
<evidence type="ECO:0000313" key="13">
    <source>
        <dbReference type="EMBL" id="KJF77473.1"/>
    </source>
</evidence>
<evidence type="ECO:0000256" key="1">
    <source>
        <dbReference type="ARBA" id="ARBA00004571"/>
    </source>
</evidence>
<dbReference type="AlphaFoldDB" id="A0A0D8L9N2"/>
<keyword evidence="9 10" id="KW-0998">Cell outer membrane</keyword>
<dbReference type="InterPro" id="IPR025885">
    <property type="entry name" value="PapC_N"/>
</dbReference>
<dbReference type="GO" id="GO:0009297">
    <property type="term" value="P:pilus assembly"/>
    <property type="evidence" value="ECO:0007669"/>
    <property type="project" value="InterPro"/>
</dbReference>
<feature type="domain" description="PapC N-terminal" evidence="12">
    <location>
        <begin position="43"/>
        <end position="187"/>
    </location>
</feature>
<evidence type="ECO:0000256" key="7">
    <source>
        <dbReference type="ARBA" id="ARBA00022729"/>
    </source>
</evidence>
<proteinExistence type="inferred from homology"/>
<dbReference type="InterPro" id="IPR043142">
    <property type="entry name" value="PapC-like_C_sf"/>
</dbReference>
<reference evidence="13 14" key="1">
    <citation type="submission" date="2015-02" db="EMBL/GenBank/DDBJ databases">
        <title>Whole genome shotgun sequencing of cultured foodborne pathogen.</title>
        <authorList>
            <person name="Timme R."/>
            <person name="Allard M.W."/>
            <person name="Strain E."/>
            <person name="Evans P.S."/>
            <person name="Brown E."/>
        </authorList>
    </citation>
    <scope>NUCLEOTIDE SEQUENCE [LARGE SCALE GENOMIC DNA]</scope>
    <source>
        <strain evidence="13 14">GCSL-TSO-24</strain>
    </source>
</reference>
<evidence type="ECO:0000256" key="4">
    <source>
        <dbReference type="ARBA" id="ARBA00022452"/>
    </source>
</evidence>
<dbReference type="PANTHER" id="PTHR30451">
    <property type="entry name" value="OUTER MEMBRANE USHER PROTEIN"/>
    <property type="match status" value="1"/>
</dbReference>
<dbReference type="PROSITE" id="PS01151">
    <property type="entry name" value="FIMBRIAL_USHER"/>
    <property type="match status" value="1"/>
</dbReference>
<dbReference type="NCBIfam" id="NF011740">
    <property type="entry name" value="PRK15193.1"/>
    <property type="match status" value="1"/>
</dbReference>
<evidence type="ECO:0000259" key="12">
    <source>
        <dbReference type="Pfam" id="PF13954"/>
    </source>
</evidence>
<dbReference type="GO" id="GO:0015473">
    <property type="term" value="F:fimbrial usher porin activity"/>
    <property type="evidence" value="ECO:0007669"/>
    <property type="project" value="InterPro"/>
</dbReference>
<dbReference type="GO" id="GO:0009279">
    <property type="term" value="C:cell outer membrane"/>
    <property type="evidence" value="ECO:0007669"/>
    <property type="project" value="UniProtKB-SubCell"/>
</dbReference>
<dbReference type="Gene3D" id="2.60.40.2610">
    <property type="entry name" value="Outer membrane usher protein FimD, plug domain"/>
    <property type="match status" value="1"/>
</dbReference>
<comment type="subcellular location">
    <subcellularLocation>
        <location evidence="1 10">Cell outer membrane</location>
        <topology evidence="1 10">Multi-pass membrane protein</topology>
    </subcellularLocation>
</comment>
<feature type="domain" description="PapC-like C-terminal" evidence="11">
    <location>
        <begin position="797"/>
        <end position="860"/>
    </location>
</feature>
<evidence type="ECO:0000259" key="11">
    <source>
        <dbReference type="Pfam" id="PF13953"/>
    </source>
</evidence>
<dbReference type="PANTHER" id="PTHR30451:SF21">
    <property type="entry name" value="FIMBRIAL USHER DOMAIN-CONTAINING PROTEIN YDET-RELATED"/>
    <property type="match status" value="1"/>
</dbReference>
<dbReference type="PATRIC" id="fig|582.24.peg.3884"/>
<evidence type="ECO:0000256" key="3">
    <source>
        <dbReference type="ARBA" id="ARBA00022448"/>
    </source>
</evidence>
<dbReference type="Pfam" id="PF13953">
    <property type="entry name" value="PapC_C"/>
    <property type="match status" value="1"/>
</dbReference>
<gene>
    <name evidence="13" type="ORF">UA45_12345</name>
</gene>
<dbReference type="FunFam" id="2.60.40.2610:FF:000001">
    <property type="entry name" value="Outer membrane fimbrial usher protein"/>
    <property type="match status" value="1"/>
</dbReference>
<dbReference type="InterPro" id="IPR025949">
    <property type="entry name" value="PapC-like_C"/>
</dbReference>
<dbReference type="InterPro" id="IPR042186">
    <property type="entry name" value="FimD_plug_dom"/>
</dbReference>
<dbReference type="InterPro" id="IPR000015">
    <property type="entry name" value="Fimb_usher"/>
</dbReference>
<keyword evidence="6 10" id="KW-0812">Transmembrane</keyword>
<keyword evidence="3 10" id="KW-0813">Transport</keyword>
<evidence type="ECO:0000313" key="14">
    <source>
        <dbReference type="Proteomes" id="UP000032582"/>
    </source>
</evidence>
<keyword evidence="8 10" id="KW-0472">Membrane</keyword>
<keyword evidence="4" id="KW-1134">Transmembrane beta strand</keyword>
<protein>
    <submittedName>
        <fullName evidence="13">Fimbrial protein</fullName>
    </submittedName>
</protein>
<dbReference type="InterPro" id="IPR037224">
    <property type="entry name" value="PapC_N_sf"/>
</dbReference>
<dbReference type="Gene3D" id="3.10.20.410">
    <property type="match status" value="1"/>
</dbReference>
<organism evidence="13 14">
    <name type="scientific">Morganella morganii</name>
    <name type="common">Proteus morganii</name>
    <dbReference type="NCBI Taxonomy" id="582"/>
    <lineage>
        <taxon>Bacteria</taxon>
        <taxon>Pseudomonadati</taxon>
        <taxon>Pseudomonadota</taxon>
        <taxon>Gammaproteobacteria</taxon>
        <taxon>Enterobacterales</taxon>
        <taxon>Morganellaceae</taxon>
        <taxon>Morganella</taxon>
    </lineage>
</organism>
<dbReference type="SUPFAM" id="SSF141729">
    <property type="entry name" value="FimD N-terminal domain-like"/>
    <property type="match status" value="1"/>
</dbReference>
<dbReference type="Pfam" id="PF00577">
    <property type="entry name" value="Usher"/>
    <property type="match status" value="1"/>
</dbReference>
<dbReference type="EMBL" id="JZSH01000138">
    <property type="protein sequence ID" value="KJF77473.1"/>
    <property type="molecule type" value="Genomic_DNA"/>
</dbReference>
<dbReference type="FunFam" id="2.60.40.3110:FF:000001">
    <property type="entry name" value="Putative fimbrial outer membrane usher"/>
    <property type="match status" value="1"/>
</dbReference>
<evidence type="ECO:0000256" key="5">
    <source>
        <dbReference type="ARBA" id="ARBA00022558"/>
    </source>
</evidence>
<dbReference type="Proteomes" id="UP000032582">
    <property type="component" value="Unassembled WGS sequence"/>
</dbReference>
<comment type="caution">
    <text evidence="13">The sequence shown here is derived from an EMBL/GenBank/DDBJ whole genome shotgun (WGS) entry which is preliminary data.</text>
</comment>
<evidence type="ECO:0000256" key="10">
    <source>
        <dbReference type="RuleBase" id="RU003884"/>
    </source>
</evidence>
<dbReference type="Pfam" id="PF13954">
    <property type="entry name" value="PapC_N"/>
    <property type="match status" value="1"/>
</dbReference>
<name>A0A0D8L9N2_MORMO</name>
<keyword evidence="5 10" id="KW-1029">Fimbrium biogenesis</keyword>
<evidence type="ECO:0000256" key="9">
    <source>
        <dbReference type="ARBA" id="ARBA00023237"/>
    </source>
</evidence>
<sequence>MMAIYSIFQSNVLHRACGVRPFSLQQLVLMIVILASPAYAEIYFNPHFLNDDASESVDLSVFANGQEAPPGNYFVDIELNGEYMASRDITFVAGASGDYLTPCLSHSLLESLGVKKDAFTTADTDVTDGCVPLADQLLNSSTEFDVGQMRLSLSIPQIYVSTMARGYIAPDLWEDGINAGVINYSFSGNSIHSKSRRSSGNSNYAYLNLQSGLNLGAWRLRDNSIWTYSSGMGDQSDNNKWQHINTWVERDIIPLRSRLTLGDSFTDGDIFEGINFRGVKINSVEAMLPDSQRGFAPVIHGIAQGTAQVSVKQNGYEVYQSTVPPGPFTIDDIYSATNGGDLQITIKEADGSTQIFYVPYSTVPALQRAGYTRYSFVAGEYRSGNDQQGSPRFVQGNVMHGLKGGWTPYGGAQLSQKYQAINLGLGKDLGKFGAISIDITKANTTLADDSRHSGQSTRLLYSKSFYQTGTNIQLMGYRYSTNGYYNFSDSAYSRMSGYTIQPNTDEKKDKTQFINYYNLLYNKRGQEQISISQQIEPFGTLYLSANRQSYWNTRDSDQQVSIGLNVPFDDISTSLSYSYANNAWQNERDHILALTINIPFSHWLRSDSKSVFKNANASYSMSNDMKGGMTNLAGINGTLLNDGNLSYSVQVGHTKGSDSSAGESGYTSLSYRGAYGNVNLGYSRNGQNNQMYYGVSGGIVAHANGVTFGQPLGETLILVKAPGANNVKVENQTGIHTDWRGYALLPFATEYRENRIALNVNSLEDNVELDETVVNVVPTHGAIVRASFNAQIGNKVLMTLKYKDKFVPFGAIVTHDDSTNRSIVAESGQVYLTGLPQSGKLQVSWGNGENANCSVNYNLPVIPAGTSLNQQVAICH</sequence>